<dbReference type="PANTHER" id="PTHR11735:SF11">
    <property type="entry name" value="TRNA THREONYLCARBAMOYLADENOSINE BIOSYNTHESIS PROTEIN TSAB"/>
    <property type="match status" value="1"/>
</dbReference>
<evidence type="ECO:0000313" key="3">
    <source>
        <dbReference type="EMBL" id="PSK85703.1"/>
    </source>
</evidence>
<dbReference type="Proteomes" id="UP000396862">
    <property type="component" value="Unassembled WGS sequence"/>
</dbReference>
<dbReference type="EMBL" id="PYGC01000001">
    <property type="protein sequence ID" value="PSK85703.1"/>
    <property type="molecule type" value="Genomic_DNA"/>
</dbReference>
<dbReference type="GO" id="GO:0005829">
    <property type="term" value="C:cytosol"/>
    <property type="evidence" value="ECO:0007669"/>
    <property type="project" value="TreeGrafter"/>
</dbReference>
<dbReference type="RefSeq" id="WP_106540718.1">
    <property type="nucleotide sequence ID" value="NZ_BLAU01000001.1"/>
</dbReference>
<reference evidence="2 5" key="2">
    <citation type="submission" date="2019-10" db="EMBL/GenBank/DDBJ databases">
        <title>Prolixibacter strains distinguished by the presence of nitrate reductase genes were adept at nitrate-dependent anaerobic corrosion of metallic iron and carbon steel.</title>
        <authorList>
            <person name="Iino T."/>
            <person name="Shono N."/>
            <person name="Ito K."/>
            <person name="Nakamura R."/>
            <person name="Sueoka K."/>
            <person name="Harayama S."/>
            <person name="Ohkuma M."/>
        </authorList>
    </citation>
    <scope>NUCLEOTIDE SEQUENCE [LARGE SCALE GENOMIC DNA]</scope>
    <source>
        <strain evidence="2 5">MIC1-1</strain>
    </source>
</reference>
<gene>
    <name evidence="3" type="ORF">CLV93_101672</name>
    <name evidence="2" type="ORF">JCM18694_05680</name>
</gene>
<comment type="caution">
    <text evidence="3">The sequence shown here is derived from an EMBL/GenBank/DDBJ whole genome shotgun (WGS) entry which is preliminary data.</text>
</comment>
<evidence type="ECO:0000313" key="5">
    <source>
        <dbReference type="Proteomes" id="UP000396862"/>
    </source>
</evidence>
<reference evidence="3 4" key="1">
    <citation type="submission" date="2018-03" db="EMBL/GenBank/DDBJ databases">
        <title>Genomic Encyclopedia of Archaeal and Bacterial Type Strains, Phase II (KMG-II): from individual species to whole genera.</title>
        <authorList>
            <person name="Goeker M."/>
        </authorList>
    </citation>
    <scope>NUCLEOTIDE SEQUENCE [LARGE SCALE GENOMIC DNA]</scope>
    <source>
        <strain evidence="3 4">DSM 27267</strain>
    </source>
</reference>
<dbReference type="InterPro" id="IPR043129">
    <property type="entry name" value="ATPase_NBD"/>
</dbReference>
<evidence type="ECO:0000259" key="1">
    <source>
        <dbReference type="Pfam" id="PF00814"/>
    </source>
</evidence>
<feature type="domain" description="Gcp-like" evidence="1">
    <location>
        <begin position="35"/>
        <end position="207"/>
    </location>
</feature>
<sequence length="238" mass="26156">MSLILNLESSTEVCSVSLAENGRILTFRENSDGMNHAKLLTVFIEEIFNELKLKAEQLDAVAVSGGPGSYTGLRIGVSAAKGICYGAGIPLIALSSLESMANHVAAHLSDYNLPADDLLLCPMIDARRMEVYSALYSTDGKQVRDISADIIDHHSFHEYLQKGPVAFFGNGAEKCKRAIQHPNVLFPEEITASSKHMAALAEKAFREKNFVDVAYYEPLYLKDFIATVPRKNIFGNQQ</sequence>
<evidence type="ECO:0000313" key="4">
    <source>
        <dbReference type="Proteomes" id="UP000240621"/>
    </source>
</evidence>
<dbReference type="Gene3D" id="3.30.420.40">
    <property type="match status" value="2"/>
</dbReference>
<dbReference type="CDD" id="cd24032">
    <property type="entry name" value="ASKHA_NBD_TsaB"/>
    <property type="match status" value="1"/>
</dbReference>
<dbReference type="PANTHER" id="PTHR11735">
    <property type="entry name" value="TRNA N6-ADENOSINE THREONYLCARBAMOYLTRANSFERASE"/>
    <property type="match status" value="1"/>
</dbReference>
<keyword evidence="5" id="KW-1185">Reference proteome</keyword>
<dbReference type="InterPro" id="IPR000905">
    <property type="entry name" value="Gcp-like_dom"/>
</dbReference>
<dbReference type="Proteomes" id="UP000240621">
    <property type="component" value="Unassembled WGS sequence"/>
</dbReference>
<dbReference type="OrthoDB" id="9784166at2"/>
<dbReference type="NCBIfam" id="TIGR03725">
    <property type="entry name" value="T6A_YeaZ"/>
    <property type="match status" value="1"/>
</dbReference>
<proteinExistence type="predicted"/>
<dbReference type="Pfam" id="PF00814">
    <property type="entry name" value="TsaD"/>
    <property type="match status" value="1"/>
</dbReference>
<evidence type="ECO:0000313" key="2">
    <source>
        <dbReference type="EMBL" id="GET20322.1"/>
    </source>
</evidence>
<dbReference type="AlphaFoldDB" id="A0A2P8CL94"/>
<dbReference type="GO" id="GO:0002949">
    <property type="term" value="P:tRNA threonylcarbamoyladenosine modification"/>
    <property type="evidence" value="ECO:0007669"/>
    <property type="project" value="InterPro"/>
</dbReference>
<accession>A0A2P8CL94</accession>
<organism evidence="3 4">
    <name type="scientific">Prolixibacter denitrificans</name>
    <dbReference type="NCBI Taxonomy" id="1541063"/>
    <lineage>
        <taxon>Bacteria</taxon>
        <taxon>Pseudomonadati</taxon>
        <taxon>Bacteroidota</taxon>
        <taxon>Bacteroidia</taxon>
        <taxon>Marinilabiliales</taxon>
        <taxon>Prolixibacteraceae</taxon>
        <taxon>Prolixibacter</taxon>
    </lineage>
</organism>
<dbReference type="SUPFAM" id="SSF53067">
    <property type="entry name" value="Actin-like ATPase domain"/>
    <property type="match status" value="2"/>
</dbReference>
<dbReference type="InterPro" id="IPR022496">
    <property type="entry name" value="T6A_TsaB"/>
</dbReference>
<dbReference type="EMBL" id="BLAU01000001">
    <property type="protein sequence ID" value="GET20322.1"/>
    <property type="molecule type" value="Genomic_DNA"/>
</dbReference>
<protein>
    <submittedName>
        <fullName evidence="2">tRNA (Adenosine(37)-N6)-threonylcarbamoyltransferase complex dimerization subunit type 1 TsaB</fullName>
    </submittedName>
    <submittedName>
        <fullName evidence="3">tRNA threonylcarbamoyladenosine biosynthesis protein TsaB</fullName>
    </submittedName>
</protein>
<name>A0A2P8CL94_9BACT</name>